<dbReference type="Proteomes" id="UP000245073">
    <property type="component" value="Unassembled WGS sequence"/>
</dbReference>
<evidence type="ECO:0000313" key="1">
    <source>
        <dbReference type="EMBL" id="PVM91342.1"/>
    </source>
</evidence>
<comment type="caution">
    <text evidence="1">The sequence shown here is derived from an EMBL/GenBank/DDBJ whole genome shotgun (WGS) entry which is preliminary data.</text>
</comment>
<evidence type="ECO:0000313" key="2">
    <source>
        <dbReference type="Proteomes" id="UP000245073"/>
    </source>
</evidence>
<dbReference type="RefSeq" id="WP_109100296.1">
    <property type="nucleotide sequence ID" value="NZ_QDKQ01000031.1"/>
</dbReference>
<dbReference type="EMBL" id="QDKQ01000031">
    <property type="protein sequence ID" value="PVM91342.1"/>
    <property type="molecule type" value="Genomic_DNA"/>
</dbReference>
<organism evidence="1 2">
    <name type="scientific">Caulobacter endophyticus</name>
    <dbReference type="NCBI Taxonomy" id="2172652"/>
    <lineage>
        <taxon>Bacteria</taxon>
        <taxon>Pseudomonadati</taxon>
        <taxon>Pseudomonadota</taxon>
        <taxon>Alphaproteobacteria</taxon>
        <taxon>Caulobacterales</taxon>
        <taxon>Caulobacteraceae</taxon>
        <taxon>Caulobacter</taxon>
    </lineage>
</organism>
<accession>A0A2T9K5U5</accession>
<sequence length="79" mass="8775">MARLDIAPYLERLRTQGAVVAELYWRFGELATEGRGPTDFWEDAPDGRATLMAFMNDPEVFDIVARVSGIFPVRGGDAV</sequence>
<dbReference type="AlphaFoldDB" id="A0A2T9K5U5"/>
<name>A0A2T9K5U5_9CAUL</name>
<proteinExistence type="predicted"/>
<keyword evidence="2" id="KW-1185">Reference proteome</keyword>
<gene>
    <name evidence="1" type="ORF">DDF67_07625</name>
</gene>
<reference evidence="1 2" key="1">
    <citation type="submission" date="2018-04" db="EMBL/GenBank/DDBJ databases">
        <title>The genome sequence of Caulobacter sp. 744.</title>
        <authorList>
            <person name="Gao J."/>
            <person name="Sun J."/>
        </authorList>
    </citation>
    <scope>NUCLEOTIDE SEQUENCE [LARGE SCALE GENOMIC DNA]</scope>
    <source>
        <strain evidence="1 2">774</strain>
    </source>
</reference>
<protein>
    <submittedName>
        <fullName evidence="1">Uncharacterized protein</fullName>
    </submittedName>
</protein>